<dbReference type="InterPro" id="IPR010982">
    <property type="entry name" value="Lambda_DNA-bd_dom_sf"/>
</dbReference>
<evidence type="ECO:0000313" key="3">
    <source>
        <dbReference type="Proteomes" id="UP000447355"/>
    </source>
</evidence>
<name>A0A845GG55_9BURK</name>
<evidence type="ECO:0000256" key="1">
    <source>
        <dbReference type="SAM" id="Coils"/>
    </source>
</evidence>
<dbReference type="Gene3D" id="1.10.260.40">
    <property type="entry name" value="lambda repressor-like DNA-binding domains"/>
    <property type="match status" value="1"/>
</dbReference>
<dbReference type="GO" id="GO:0003677">
    <property type="term" value="F:DNA binding"/>
    <property type="evidence" value="ECO:0007669"/>
    <property type="project" value="InterPro"/>
</dbReference>
<dbReference type="RefSeq" id="WP_161081654.1">
    <property type="nucleotide sequence ID" value="NZ_WWCX01000001.1"/>
</dbReference>
<sequence length="149" mass="16697">MTDIAKAFKAETIRLARKEVRLQIEPLKKSAAQLKSQVAALRDEIDTLKAQVRNLNKLTKNLEAVPGTAPQDASRQRFTAKGLTTLRERLALSYADMGLLLNASDQSVRKWEDGKAFPRERSQQAYFDLRGIGKREAAARLEAMKQTQG</sequence>
<evidence type="ECO:0000313" key="2">
    <source>
        <dbReference type="EMBL" id="MYM92382.1"/>
    </source>
</evidence>
<evidence type="ECO:0008006" key="4">
    <source>
        <dbReference type="Google" id="ProtNLM"/>
    </source>
</evidence>
<dbReference type="SUPFAM" id="SSF47413">
    <property type="entry name" value="lambda repressor-like DNA-binding domains"/>
    <property type="match status" value="1"/>
</dbReference>
<dbReference type="Proteomes" id="UP000447355">
    <property type="component" value="Unassembled WGS sequence"/>
</dbReference>
<feature type="coiled-coil region" evidence="1">
    <location>
        <begin position="24"/>
        <end position="65"/>
    </location>
</feature>
<keyword evidence="1" id="KW-0175">Coiled coil</keyword>
<organism evidence="2 3">
    <name type="scientific">Duganella vulcania</name>
    <dbReference type="NCBI Taxonomy" id="2692166"/>
    <lineage>
        <taxon>Bacteria</taxon>
        <taxon>Pseudomonadati</taxon>
        <taxon>Pseudomonadota</taxon>
        <taxon>Betaproteobacteria</taxon>
        <taxon>Burkholderiales</taxon>
        <taxon>Oxalobacteraceae</taxon>
        <taxon>Telluria group</taxon>
        <taxon>Duganella</taxon>
    </lineage>
</organism>
<dbReference type="EMBL" id="WWCX01000001">
    <property type="protein sequence ID" value="MYM92382.1"/>
    <property type="molecule type" value="Genomic_DNA"/>
</dbReference>
<proteinExistence type="predicted"/>
<dbReference type="AlphaFoldDB" id="A0A845GG55"/>
<accession>A0A845GG55</accession>
<reference evidence="2" key="1">
    <citation type="submission" date="2019-12" db="EMBL/GenBank/DDBJ databases">
        <title>Novel species isolated from a subtropical stream in China.</title>
        <authorList>
            <person name="Lu H."/>
        </authorList>
    </citation>
    <scope>NUCLEOTIDE SEQUENCE [LARGE SCALE GENOMIC DNA]</scope>
    <source>
        <strain evidence="2">FT81W</strain>
    </source>
</reference>
<comment type="caution">
    <text evidence="2">The sequence shown here is derived from an EMBL/GenBank/DDBJ whole genome shotgun (WGS) entry which is preliminary data.</text>
</comment>
<protein>
    <recommendedName>
        <fullName evidence="4">Helix-turn-helix domain-containing protein</fullName>
    </recommendedName>
</protein>
<gene>
    <name evidence="2" type="ORF">GTP90_00740</name>
</gene>